<evidence type="ECO:0000313" key="1">
    <source>
        <dbReference type="EMBL" id="URD72457.1"/>
    </source>
</evidence>
<keyword evidence="2" id="KW-1185">Reference proteome</keyword>
<accession>A0A9E7E8P3</accession>
<sequence length="126" mass="14164">MGRYVDVCLHFHHHYQSPLFSALAVFSTWKPANHTLSPLLELKYTSKEKASTAGIEKAAEESSLAGQSCHQTILGAVWKGGWKWKDRPDLLSVTVHGGHINTKLGHDPLTLYIYRQSSLFLPTLFF</sequence>
<gene>
    <name evidence="1" type="ORF">MUK42_36311</name>
</gene>
<evidence type="ECO:0000313" key="2">
    <source>
        <dbReference type="Proteomes" id="UP001055439"/>
    </source>
</evidence>
<organism evidence="1 2">
    <name type="scientific">Musa troglodytarum</name>
    <name type="common">fe'i banana</name>
    <dbReference type="NCBI Taxonomy" id="320322"/>
    <lineage>
        <taxon>Eukaryota</taxon>
        <taxon>Viridiplantae</taxon>
        <taxon>Streptophyta</taxon>
        <taxon>Embryophyta</taxon>
        <taxon>Tracheophyta</taxon>
        <taxon>Spermatophyta</taxon>
        <taxon>Magnoliopsida</taxon>
        <taxon>Liliopsida</taxon>
        <taxon>Zingiberales</taxon>
        <taxon>Musaceae</taxon>
        <taxon>Musa</taxon>
    </lineage>
</organism>
<dbReference type="EMBL" id="CP097502">
    <property type="protein sequence ID" value="URD72457.1"/>
    <property type="molecule type" value="Genomic_DNA"/>
</dbReference>
<name>A0A9E7E8P3_9LILI</name>
<proteinExistence type="predicted"/>
<dbReference type="Proteomes" id="UP001055439">
    <property type="component" value="Chromosome 1"/>
</dbReference>
<dbReference type="AlphaFoldDB" id="A0A9E7E8P3"/>
<protein>
    <submittedName>
        <fullName evidence="1">Uncharacterized protein</fullName>
    </submittedName>
</protein>
<reference evidence="1" key="1">
    <citation type="submission" date="2022-05" db="EMBL/GenBank/DDBJ databases">
        <title>The Musa troglodytarum L. genome provides insights into the mechanism of non-climacteric behaviour and enrichment of carotenoids.</title>
        <authorList>
            <person name="Wang J."/>
        </authorList>
    </citation>
    <scope>NUCLEOTIDE SEQUENCE</scope>
    <source>
        <tissue evidence="1">Leaf</tissue>
    </source>
</reference>